<proteinExistence type="predicted"/>
<name>A0A3P7MX39_DIBLA</name>
<protein>
    <recommendedName>
        <fullName evidence="1">Cep192-like domain-containing protein</fullName>
    </recommendedName>
</protein>
<dbReference type="OrthoDB" id="6251301at2759"/>
<dbReference type="Proteomes" id="UP000281553">
    <property type="component" value="Unassembled WGS sequence"/>
</dbReference>
<reference evidence="2 3" key="1">
    <citation type="submission" date="2018-11" db="EMBL/GenBank/DDBJ databases">
        <authorList>
            <consortium name="Pathogen Informatics"/>
        </authorList>
    </citation>
    <scope>NUCLEOTIDE SEQUENCE [LARGE SCALE GENOMIC DNA]</scope>
</reference>
<keyword evidence="3" id="KW-1185">Reference proteome</keyword>
<organism evidence="2 3">
    <name type="scientific">Dibothriocephalus latus</name>
    <name type="common">Fish tapeworm</name>
    <name type="synonym">Diphyllobothrium latum</name>
    <dbReference type="NCBI Taxonomy" id="60516"/>
    <lineage>
        <taxon>Eukaryota</taxon>
        <taxon>Metazoa</taxon>
        <taxon>Spiralia</taxon>
        <taxon>Lophotrochozoa</taxon>
        <taxon>Platyhelminthes</taxon>
        <taxon>Cestoda</taxon>
        <taxon>Eucestoda</taxon>
        <taxon>Diphyllobothriidea</taxon>
        <taxon>Diphyllobothriidae</taxon>
        <taxon>Dibothriocephalus</taxon>
    </lineage>
</organism>
<feature type="domain" description="Cep192-like" evidence="1">
    <location>
        <begin position="64"/>
        <end position="149"/>
    </location>
</feature>
<dbReference type="Pfam" id="PF22074">
    <property type="entry name" value="Cep192_D5"/>
    <property type="match status" value="1"/>
</dbReference>
<evidence type="ECO:0000313" key="3">
    <source>
        <dbReference type="Proteomes" id="UP000281553"/>
    </source>
</evidence>
<feature type="non-terminal residue" evidence="2">
    <location>
        <position position="1"/>
    </location>
</feature>
<sequence>VRLIGYAESSKIDIYCCKRVDENTFWSVAFPCHPPRMDLPSPQGQDRRLSAGSSVIATEPAWVTRVVVNNWGQRTAWVLVRYSPWTEKTASNAGAATTDLQASRLTVKPDRFFLAPNQTVDVHITISGEPIVARVLFYHGDEVIRQQFCQR</sequence>
<gene>
    <name evidence="2" type="ORF">DILT_LOCUS14968</name>
</gene>
<evidence type="ECO:0000313" key="2">
    <source>
        <dbReference type="EMBL" id="VDN27228.1"/>
    </source>
</evidence>
<accession>A0A3P7MX39</accession>
<evidence type="ECO:0000259" key="1">
    <source>
        <dbReference type="Pfam" id="PF22074"/>
    </source>
</evidence>
<dbReference type="EMBL" id="UYRU01076696">
    <property type="protein sequence ID" value="VDN27228.1"/>
    <property type="molecule type" value="Genomic_DNA"/>
</dbReference>
<dbReference type="AlphaFoldDB" id="A0A3P7MX39"/>
<dbReference type="InterPro" id="IPR054091">
    <property type="entry name" value="Cep192-like_D5"/>
</dbReference>